<dbReference type="HAMAP" id="MF_00011">
    <property type="entry name" value="Adenylosucc_synth"/>
    <property type="match status" value="1"/>
</dbReference>
<dbReference type="SMART" id="SM00788">
    <property type="entry name" value="Adenylsucc_synt"/>
    <property type="match status" value="1"/>
</dbReference>
<dbReference type="GO" id="GO:0005525">
    <property type="term" value="F:GTP binding"/>
    <property type="evidence" value="ECO:0007669"/>
    <property type="project" value="UniProtKB-UniRule"/>
</dbReference>
<comment type="similarity">
    <text evidence="7 8">Belongs to the adenylosuccinate synthetase family.</text>
</comment>
<comment type="caution">
    <text evidence="7">Lacks conserved residue(s) required for the propagation of feature annotation.</text>
</comment>
<dbReference type="GO" id="GO:0046040">
    <property type="term" value="P:IMP metabolic process"/>
    <property type="evidence" value="ECO:0007669"/>
    <property type="project" value="TreeGrafter"/>
</dbReference>
<evidence type="ECO:0000256" key="5">
    <source>
        <dbReference type="ARBA" id="ARBA00022842"/>
    </source>
</evidence>
<evidence type="ECO:0000256" key="2">
    <source>
        <dbReference type="ARBA" id="ARBA00022723"/>
    </source>
</evidence>
<keyword evidence="7" id="KW-0963">Cytoplasm</keyword>
<feature type="binding site" evidence="7">
    <location>
        <position position="58"/>
    </location>
    <ligand>
        <name>Mg(2+)</name>
        <dbReference type="ChEBI" id="CHEBI:18420"/>
    </ligand>
</feature>
<feature type="binding site" evidence="7">
    <location>
        <position position="85"/>
    </location>
    <ligand>
        <name>Mg(2+)</name>
        <dbReference type="ChEBI" id="CHEBI:18420"/>
    </ligand>
</feature>
<reference evidence="10 11" key="1">
    <citation type="submission" date="2022-11" db="EMBL/GenBank/DDBJ databases">
        <title>Whole genome sequence of Eschrichtius robustus ER-17-0199.</title>
        <authorList>
            <person name="Bruniche-Olsen A."/>
            <person name="Black A.N."/>
            <person name="Fields C.J."/>
            <person name="Walden K."/>
            <person name="Dewoody J.A."/>
        </authorList>
    </citation>
    <scope>NUCLEOTIDE SEQUENCE [LARGE SCALE GENOMIC DNA]</scope>
    <source>
        <strain evidence="10">ER-17-0199</strain>
        <tissue evidence="10">Blubber</tissue>
    </source>
</reference>
<dbReference type="Gene3D" id="3.40.440.10">
    <property type="entry name" value="Adenylosuccinate Synthetase, subunit A, domain 1"/>
    <property type="match status" value="1"/>
</dbReference>
<gene>
    <name evidence="10" type="ORF">J1605_022255</name>
</gene>
<keyword evidence="11" id="KW-1185">Reference proteome</keyword>
<comment type="function">
    <text evidence="8">Plays an important role in the de novo pathway of purine nucleotide biosynthesis.</text>
</comment>
<comment type="subunit">
    <text evidence="7">Homodimer.</text>
</comment>
<evidence type="ECO:0000313" key="10">
    <source>
        <dbReference type="EMBL" id="KAJ8789098.1"/>
    </source>
</evidence>
<dbReference type="InterPro" id="IPR042109">
    <property type="entry name" value="Adenylosuccinate_synth_dom1"/>
</dbReference>
<feature type="binding site" evidence="7">
    <location>
        <begin position="58"/>
        <end position="61"/>
    </location>
    <ligand>
        <name>IMP</name>
        <dbReference type="ChEBI" id="CHEBI:58053"/>
    </ligand>
</feature>
<keyword evidence="6 7" id="KW-0342">GTP-binding</keyword>
<comment type="catalytic activity">
    <reaction evidence="7 8">
        <text>IMP + L-aspartate + GTP = N(6)-(1,2-dicarboxyethyl)-AMP + GDP + phosphate + 2 H(+)</text>
        <dbReference type="Rhea" id="RHEA:15753"/>
        <dbReference type="ChEBI" id="CHEBI:15378"/>
        <dbReference type="ChEBI" id="CHEBI:29991"/>
        <dbReference type="ChEBI" id="CHEBI:37565"/>
        <dbReference type="ChEBI" id="CHEBI:43474"/>
        <dbReference type="ChEBI" id="CHEBI:57567"/>
        <dbReference type="ChEBI" id="CHEBI:58053"/>
        <dbReference type="ChEBI" id="CHEBI:58189"/>
        <dbReference type="EC" id="6.3.4.4"/>
    </reaction>
</comment>
<evidence type="ECO:0000256" key="1">
    <source>
        <dbReference type="ARBA" id="ARBA00022598"/>
    </source>
</evidence>
<name>A0AB34HAT2_ESCRO</name>
<proteinExistence type="inferred from homology"/>
<dbReference type="GO" id="GO:0000287">
    <property type="term" value="F:magnesium ion binding"/>
    <property type="evidence" value="ECO:0007669"/>
    <property type="project" value="UniProtKB-UniRule"/>
</dbReference>
<dbReference type="SUPFAM" id="SSF52540">
    <property type="entry name" value="P-loop containing nucleoside triphosphate hydrolases"/>
    <property type="match status" value="1"/>
</dbReference>
<evidence type="ECO:0000256" key="3">
    <source>
        <dbReference type="ARBA" id="ARBA00022741"/>
    </source>
</evidence>
<evidence type="ECO:0000256" key="8">
    <source>
        <dbReference type="RuleBase" id="RU000520"/>
    </source>
</evidence>
<dbReference type="PROSITE" id="PS01266">
    <property type="entry name" value="ADENYLOSUCCIN_SYN_1"/>
    <property type="match status" value="1"/>
</dbReference>
<keyword evidence="3 7" id="KW-0547">Nucleotide-binding</keyword>
<dbReference type="InterPro" id="IPR001114">
    <property type="entry name" value="Adenylosuccinate_synthetase"/>
</dbReference>
<feature type="binding site" evidence="7">
    <location>
        <position position="179"/>
    </location>
    <ligand>
        <name>IMP</name>
        <dbReference type="ChEBI" id="CHEBI:58053"/>
    </ligand>
</feature>
<feature type="active site" description="Proton donor" evidence="7">
    <location>
        <position position="86"/>
    </location>
</feature>
<accession>A0AB34HAT2</accession>
<comment type="cofactor">
    <cofactor evidence="7">
        <name>Mg(2+)</name>
        <dbReference type="ChEBI" id="CHEBI:18420"/>
    </cofactor>
    <text evidence="7">Binds 1 Mg(2+) ion per subunit.</text>
</comment>
<evidence type="ECO:0000256" key="4">
    <source>
        <dbReference type="ARBA" id="ARBA00022755"/>
    </source>
</evidence>
<feature type="binding site" evidence="7">
    <location>
        <begin position="83"/>
        <end position="86"/>
    </location>
    <ligand>
        <name>IMP</name>
        <dbReference type="ChEBI" id="CHEBI:58053"/>
    </ligand>
</feature>
<evidence type="ECO:0000256" key="7">
    <source>
        <dbReference type="HAMAP-Rule" id="MF_03125"/>
    </source>
</evidence>
<keyword evidence="5 7" id="KW-0460">Magnesium</keyword>
<sequence length="222" mass="23845">MHSRPPVSPPGSPHVCGAMALANTNPAASSLPNSNCGCPRARPGGNRVTVVLGVQWGDEGKGKVVDLLVQATDIMCHCQGENNAGHTVVDSVEYNFHLLPSGIINPNVTAFIGNGVVIHLPGLFEEAEKNVQKGKGLEGWEKRLIISDRAHVVFDFHQAADGIQEQQRQEQAGKNLGTTEKDTGPVYSSKAARSGLRMCDLVSDFDGFSERFKVLANQYKSI</sequence>
<feature type="binding site" evidence="7">
    <location>
        <begin position="85"/>
        <end position="87"/>
    </location>
    <ligand>
        <name>GTP</name>
        <dbReference type="ChEBI" id="CHEBI:37565"/>
    </ligand>
</feature>
<dbReference type="GO" id="GO:0005737">
    <property type="term" value="C:cytoplasm"/>
    <property type="evidence" value="ECO:0007669"/>
    <property type="project" value="UniProtKB-SubCell"/>
</dbReference>
<dbReference type="EMBL" id="JAIQCJ010001529">
    <property type="protein sequence ID" value="KAJ8789098.1"/>
    <property type="molecule type" value="Genomic_DNA"/>
</dbReference>
<organism evidence="10 11">
    <name type="scientific">Eschrichtius robustus</name>
    <name type="common">California gray whale</name>
    <name type="synonym">Eschrichtius gibbosus</name>
    <dbReference type="NCBI Taxonomy" id="9764"/>
    <lineage>
        <taxon>Eukaryota</taxon>
        <taxon>Metazoa</taxon>
        <taxon>Chordata</taxon>
        <taxon>Craniata</taxon>
        <taxon>Vertebrata</taxon>
        <taxon>Euteleostomi</taxon>
        <taxon>Mammalia</taxon>
        <taxon>Eutheria</taxon>
        <taxon>Laurasiatheria</taxon>
        <taxon>Artiodactyla</taxon>
        <taxon>Whippomorpha</taxon>
        <taxon>Cetacea</taxon>
        <taxon>Mysticeti</taxon>
        <taxon>Eschrichtiidae</taxon>
        <taxon>Eschrichtius</taxon>
    </lineage>
</organism>
<dbReference type="InterPro" id="IPR018220">
    <property type="entry name" value="Adenylosuccin_syn_GTP-bd"/>
</dbReference>
<dbReference type="GO" id="GO:0004019">
    <property type="term" value="F:adenylosuccinate synthase activity"/>
    <property type="evidence" value="ECO:0007669"/>
    <property type="project" value="UniProtKB-UniRule"/>
</dbReference>
<keyword evidence="1 7" id="KW-0436">Ligase</keyword>
<comment type="pathway">
    <text evidence="7 8">Purine metabolism; AMP biosynthesis via de novo pathway; AMP from IMP: step 1/2.</text>
</comment>
<comment type="caution">
    <text evidence="10">The sequence shown here is derived from an EMBL/GenBank/DDBJ whole genome shotgun (WGS) entry which is preliminary data.</text>
</comment>
<evidence type="ECO:0000313" key="11">
    <source>
        <dbReference type="Proteomes" id="UP001159641"/>
    </source>
</evidence>
<comment type="subcellular location">
    <subcellularLocation>
        <location evidence="7">Cytoplasm</location>
    </subcellularLocation>
</comment>
<keyword evidence="2 7" id="KW-0479">Metal-binding</keyword>
<evidence type="ECO:0000256" key="9">
    <source>
        <dbReference type="SAM" id="MobiDB-lite"/>
    </source>
</evidence>
<feature type="binding site" evidence="7">
    <location>
        <begin position="57"/>
        <end position="63"/>
    </location>
    <ligand>
        <name>GTP</name>
        <dbReference type="ChEBI" id="CHEBI:37565"/>
    </ligand>
</feature>
<comment type="function">
    <text evidence="7">Plays an important role in the de novo pathway and in the salvage pathway of purine nucleotide biosynthesis. Catalyzes the first commited step in the biosynthesis of AMP from IMP.</text>
</comment>
<feature type="region of interest" description="Disordered" evidence="9">
    <location>
        <begin position="164"/>
        <end position="187"/>
    </location>
</feature>
<dbReference type="PANTHER" id="PTHR11846">
    <property type="entry name" value="ADENYLOSUCCINATE SYNTHETASE"/>
    <property type="match status" value="1"/>
</dbReference>
<dbReference type="Proteomes" id="UP001159641">
    <property type="component" value="Unassembled WGS sequence"/>
</dbReference>
<keyword evidence="4 7" id="KW-0658">Purine biosynthesis</keyword>
<protein>
    <recommendedName>
        <fullName evidence="7 8">Adenylosuccinate synthetase</fullName>
        <shortName evidence="7">AMPSase</shortName>
        <shortName evidence="7">AdSS</shortName>
        <ecNumber evidence="7 8">6.3.4.4</ecNumber>
    </recommendedName>
    <alternativeName>
        <fullName evidence="7">IMP--aspartate ligase</fullName>
    </alternativeName>
</protein>
<feature type="binding site" evidence="7">
    <location>
        <position position="193"/>
    </location>
    <ligand>
        <name>IMP</name>
        <dbReference type="ChEBI" id="CHEBI:58053"/>
        <note>ligand shared between dimeric partners</note>
    </ligand>
</feature>
<dbReference type="Pfam" id="PF00709">
    <property type="entry name" value="Adenylsucc_synt"/>
    <property type="match status" value="1"/>
</dbReference>
<dbReference type="InterPro" id="IPR027417">
    <property type="entry name" value="P-loop_NTPase"/>
</dbReference>
<dbReference type="GO" id="GO:0044208">
    <property type="term" value="P:'de novo' AMP biosynthetic process"/>
    <property type="evidence" value="ECO:0007669"/>
    <property type="project" value="UniProtKB-UniRule"/>
</dbReference>
<dbReference type="EC" id="6.3.4.4" evidence="7 8"/>
<dbReference type="AlphaFoldDB" id="A0AB34HAT2"/>
<dbReference type="PANTHER" id="PTHR11846:SF13">
    <property type="entry name" value="ADENYLOSUCCINATE SYNTHETASE ISOZYME 2"/>
    <property type="match status" value="1"/>
</dbReference>
<evidence type="ECO:0000256" key="6">
    <source>
        <dbReference type="ARBA" id="ARBA00023134"/>
    </source>
</evidence>
<feature type="compositionally biased region" description="Polar residues" evidence="9">
    <location>
        <begin position="164"/>
        <end position="178"/>
    </location>
</feature>
<feature type="active site" description="Proton acceptor" evidence="7">
    <location>
        <position position="58"/>
    </location>
</feature>